<organism evidence="2 3">
    <name type="scientific">Linum trigynum</name>
    <dbReference type="NCBI Taxonomy" id="586398"/>
    <lineage>
        <taxon>Eukaryota</taxon>
        <taxon>Viridiplantae</taxon>
        <taxon>Streptophyta</taxon>
        <taxon>Embryophyta</taxon>
        <taxon>Tracheophyta</taxon>
        <taxon>Spermatophyta</taxon>
        <taxon>Magnoliopsida</taxon>
        <taxon>eudicotyledons</taxon>
        <taxon>Gunneridae</taxon>
        <taxon>Pentapetalae</taxon>
        <taxon>rosids</taxon>
        <taxon>fabids</taxon>
        <taxon>Malpighiales</taxon>
        <taxon>Linaceae</taxon>
        <taxon>Linum</taxon>
    </lineage>
</organism>
<dbReference type="PANTHER" id="PTHR31672:SF10">
    <property type="entry name" value="F-BOX DOMAIN-CONTAINING PROTEIN"/>
    <property type="match status" value="1"/>
</dbReference>
<dbReference type="InterPro" id="IPR001810">
    <property type="entry name" value="F-box_dom"/>
</dbReference>
<dbReference type="PROSITE" id="PS50181">
    <property type="entry name" value="FBOX"/>
    <property type="match status" value="1"/>
</dbReference>
<dbReference type="Pfam" id="PF08268">
    <property type="entry name" value="FBA_3"/>
    <property type="match status" value="1"/>
</dbReference>
<dbReference type="Pfam" id="PF12937">
    <property type="entry name" value="F-box-like"/>
    <property type="match status" value="1"/>
</dbReference>
<proteinExistence type="predicted"/>
<dbReference type="Gene3D" id="1.20.1280.50">
    <property type="match status" value="1"/>
</dbReference>
<dbReference type="InterPro" id="IPR017451">
    <property type="entry name" value="F-box-assoc_interact_dom"/>
</dbReference>
<feature type="domain" description="F-box" evidence="1">
    <location>
        <begin position="8"/>
        <end position="55"/>
    </location>
</feature>
<reference evidence="2 3" key="1">
    <citation type="submission" date="2024-04" db="EMBL/GenBank/DDBJ databases">
        <authorList>
            <person name="Fracassetti M."/>
        </authorList>
    </citation>
    <scope>NUCLEOTIDE SEQUENCE [LARGE SCALE GENOMIC DNA]</scope>
</reference>
<dbReference type="SMART" id="SM00256">
    <property type="entry name" value="FBOX"/>
    <property type="match status" value="1"/>
</dbReference>
<dbReference type="Proteomes" id="UP001497516">
    <property type="component" value="Chromosome 9"/>
</dbReference>
<keyword evidence="3" id="KW-1185">Reference proteome</keyword>
<dbReference type="NCBIfam" id="TIGR01640">
    <property type="entry name" value="F_box_assoc_1"/>
    <property type="match status" value="1"/>
</dbReference>
<protein>
    <recommendedName>
        <fullName evidence="1">F-box domain-containing protein</fullName>
    </recommendedName>
</protein>
<dbReference type="InterPro" id="IPR036047">
    <property type="entry name" value="F-box-like_dom_sf"/>
</dbReference>
<dbReference type="PANTHER" id="PTHR31672">
    <property type="entry name" value="BNACNNG10540D PROTEIN"/>
    <property type="match status" value="1"/>
</dbReference>
<name>A0AAV2GTL8_9ROSI</name>
<sequence>MKKNHAAAVGLGDLPGEILNQILVRLPVISILRCAAVCKDWNSLIRNSAFVYHHRSSNPNNQQPSLLLRRCGEAPSTGGEIEESFTLYSDPDRLSSSSSTAISSPFTPRSHDPTSLRVFGSLHGLICLCDNYRTYGYIIYVWNPSLRRFIDLPSPTLTFRNMGNRIRPETTVSRMRRGYLKRVNNLFAVLGFGYDCRRNDYKVVRIVYPPQPTTCPRRAEVYALKERRWREVLHAEELLRSCDVPRLWTQCFVDGTIYWPAMVGCKSNYILAFDVNDEGFSRIELPKELPGAGESRLVSISETKVKGLLTVLYHTATSCEVLLMKGGGAVEDSWVRFCSVSIVDPTRDKVIGLCRDEKVLLQKDKAGDLTGLMGLGEEAELCLYDCKTQEIERLGLPGTGFRGRGASYAADYTESLVLLEPEFGAVSYRESKTGPVIRSVNFDLEDEHARWSLKRMTLCKWDSTSV</sequence>
<dbReference type="InterPro" id="IPR050796">
    <property type="entry name" value="SCF_F-box_component"/>
</dbReference>
<dbReference type="SUPFAM" id="SSF81383">
    <property type="entry name" value="F-box domain"/>
    <property type="match status" value="1"/>
</dbReference>
<evidence type="ECO:0000313" key="3">
    <source>
        <dbReference type="Proteomes" id="UP001497516"/>
    </source>
</evidence>
<dbReference type="EMBL" id="OZ034822">
    <property type="protein sequence ID" value="CAL1414138.1"/>
    <property type="molecule type" value="Genomic_DNA"/>
</dbReference>
<accession>A0AAV2GTL8</accession>
<evidence type="ECO:0000313" key="2">
    <source>
        <dbReference type="EMBL" id="CAL1414138.1"/>
    </source>
</evidence>
<gene>
    <name evidence="2" type="ORF">LTRI10_LOCUS53318</name>
</gene>
<dbReference type="AlphaFoldDB" id="A0AAV2GTL8"/>
<evidence type="ECO:0000259" key="1">
    <source>
        <dbReference type="PROSITE" id="PS50181"/>
    </source>
</evidence>
<dbReference type="InterPro" id="IPR013187">
    <property type="entry name" value="F-box-assoc_dom_typ3"/>
</dbReference>